<accession>A0A915J613</accession>
<dbReference type="AlphaFoldDB" id="A0A915J613"/>
<reference evidence="2" key="1">
    <citation type="submission" date="2022-11" db="UniProtKB">
        <authorList>
            <consortium name="WormBaseParasite"/>
        </authorList>
    </citation>
    <scope>IDENTIFICATION</scope>
</reference>
<evidence type="ECO:0000313" key="1">
    <source>
        <dbReference type="Proteomes" id="UP000887565"/>
    </source>
</evidence>
<name>A0A915J613_ROMCU</name>
<sequence length="62" mass="6727">MVNIRIVPSKENHWSQVGLDGPLFVGVTVTSLVIATFSGLVESPLGGACKTLHDEKLIREYC</sequence>
<dbReference type="WBParaSite" id="nRc.2.0.1.t21173-RA">
    <property type="protein sequence ID" value="nRc.2.0.1.t21173-RA"/>
    <property type="gene ID" value="nRc.2.0.1.g21173"/>
</dbReference>
<proteinExistence type="predicted"/>
<keyword evidence="1" id="KW-1185">Reference proteome</keyword>
<dbReference type="Proteomes" id="UP000887565">
    <property type="component" value="Unplaced"/>
</dbReference>
<protein>
    <submittedName>
        <fullName evidence="2">Uncharacterized protein</fullName>
    </submittedName>
</protein>
<evidence type="ECO:0000313" key="2">
    <source>
        <dbReference type="WBParaSite" id="nRc.2.0.1.t21173-RA"/>
    </source>
</evidence>
<organism evidence="1 2">
    <name type="scientific">Romanomermis culicivorax</name>
    <name type="common">Nematode worm</name>
    <dbReference type="NCBI Taxonomy" id="13658"/>
    <lineage>
        <taxon>Eukaryota</taxon>
        <taxon>Metazoa</taxon>
        <taxon>Ecdysozoa</taxon>
        <taxon>Nematoda</taxon>
        <taxon>Enoplea</taxon>
        <taxon>Dorylaimia</taxon>
        <taxon>Mermithida</taxon>
        <taxon>Mermithoidea</taxon>
        <taxon>Mermithidae</taxon>
        <taxon>Romanomermis</taxon>
    </lineage>
</organism>